<keyword evidence="2" id="KW-0808">Transferase</keyword>
<accession>A0A7S8HBD5</accession>
<dbReference type="EMBL" id="CP058214">
    <property type="protein sequence ID" value="QPC42073.1"/>
    <property type="molecule type" value="Genomic_DNA"/>
</dbReference>
<dbReference type="PANTHER" id="PTHR42912">
    <property type="entry name" value="METHYLTRANSFERASE"/>
    <property type="match status" value="1"/>
</dbReference>
<dbReference type="Proteomes" id="UP000593594">
    <property type="component" value="Chromosome"/>
</dbReference>
<evidence type="ECO:0000313" key="3">
    <source>
        <dbReference type="Proteomes" id="UP000593594"/>
    </source>
</evidence>
<reference evidence="2 3" key="1">
    <citation type="submission" date="2020-06" db="EMBL/GenBank/DDBJ databases">
        <title>Genome sequence of 2 isolates from Red Sea Mangroves.</title>
        <authorList>
            <person name="Sefrji F."/>
            <person name="Michoud G."/>
            <person name="Merlino G."/>
            <person name="Daffonchio D."/>
        </authorList>
    </citation>
    <scope>NUCLEOTIDE SEQUENCE [LARGE SCALE GENOMIC DNA]</scope>
    <source>
        <strain evidence="2 3">R1DC25</strain>
    </source>
</reference>
<dbReference type="GO" id="GO:0008168">
    <property type="term" value="F:methyltransferase activity"/>
    <property type="evidence" value="ECO:0007669"/>
    <property type="project" value="UniProtKB-KW"/>
</dbReference>
<dbReference type="RefSeq" id="WP_213163303.1">
    <property type="nucleotide sequence ID" value="NZ_CP058214.1"/>
</dbReference>
<dbReference type="InterPro" id="IPR029063">
    <property type="entry name" value="SAM-dependent_MTases_sf"/>
</dbReference>
<dbReference type="KEGG" id="kmn:HW532_04735"/>
<proteinExistence type="predicted"/>
<dbReference type="InterPro" id="IPR041698">
    <property type="entry name" value="Methyltransf_25"/>
</dbReference>
<dbReference type="PANTHER" id="PTHR42912:SF81">
    <property type="entry name" value="METHYLTRANSFERASE DOMAIN-CONTAINING PROTEIN"/>
    <property type="match status" value="1"/>
</dbReference>
<dbReference type="Pfam" id="PF13649">
    <property type="entry name" value="Methyltransf_25"/>
    <property type="match status" value="1"/>
</dbReference>
<feature type="domain" description="Methyltransferase" evidence="1">
    <location>
        <begin position="185"/>
        <end position="279"/>
    </location>
</feature>
<dbReference type="Gene3D" id="3.40.50.150">
    <property type="entry name" value="Vaccinia Virus protein VP39"/>
    <property type="match status" value="1"/>
</dbReference>
<dbReference type="GO" id="GO:0032259">
    <property type="term" value="P:methylation"/>
    <property type="evidence" value="ECO:0007669"/>
    <property type="project" value="UniProtKB-KW"/>
</dbReference>
<keyword evidence="2" id="KW-0489">Methyltransferase</keyword>
<gene>
    <name evidence="2" type="ORF">HW532_04735</name>
</gene>
<dbReference type="SUPFAM" id="SSF53335">
    <property type="entry name" value="S-adenosyl-L-methionine-dependent methyltransferases"/>
    <property type="match status" value="1"/>
</dbReference>
<organism evidence="2 3">
    <name type="scientific">Kaustia mangrovi</name>
    <dbReference type="NCBI Taxonomy" id="2593653"/>
    <lineage>
        <taxon>Bacteria</taxon>
        <taxon>Pseudomonadati</taxon>
        <taxon>Pseudomonadota</taxon>
        <taxon>Alphaproteobacteria</taxon>
        <taxon>Hyphomicrobiales</taxon>
        <taxon>Parvibaculaceae</taxon>
        <taxon>Kaustia</taxon>
    </lineage>
</organism>
<protein>
    <submittedName>
        <fullName evidence="2">Class I SAM-dependent methyltransferase</fullName>
    </submittedName>
</protein>
<evidence type="ECO:0000313" key="2">
    <source>
        <dbReference type="EMBL" id="QPC42073.1"/>
    </source>
</evidence>
<dbReference type="AlphaFoldDB" id="A0A7S8HBD5"/>
<dbReference type="InterPro" id="IPR050508">
    <property type="entry name" value="Methyltransf_Superfamily"/>
</dbReference>
<name>A0A7S8HBD5_9HYPH</name>
<evidence type="ECO:0000259" key="1">
    <source>
        <dbReference type="Pfam" id="PF13649"/>
    </source>
</evidence>
<sequence>MVNAVDRVAYTARQAARVAWFMGHYFAAREFHGAAPKGGQDRPRPARPGPSRERMVADMAALFAQDLANVEVGFYPLLADRDGSLPELVRRSRLFFADLPQSTERKQNGRGREVHSEDLAARYPSYYLQNFHYQSGGYLTDDSARLYDMQVEVLFSGTANAMRRACLVPLAETMRGRDQRMVHLLDVACGTGRFLRFAKRAYPRIAASGVDLSAAYLGEARRHLRPYGDVALNVAKAEDLPVADASQDVVVSIYLFHEIPPDVRRQAAREFARVLKPGGRLIFMDSLQLGDVPDYDGLLERFPVNFHEPFFASYIAEDLRTLFADTGLSVAREEPVFLSKLVVCDKPV</sequence>
<dbReference type="CDD" id="cd02440">
    <property type="entry name" value="AdoMet_MTases"/>
    <property type="match status" value="1"/>
</dbReference>
<keyword evidence="3" id="KW-1185">Reference proteome</keyword>